<evidence type="ECO:0000256" key="2">
    <source>
        <dbReference type="ARBA" id="ARBA00022629"/>
    </source>
</evidence>
<keyword evidence="11" id="KW-1185">Reference proteome</keyword>
<comment type="similarity">
    <text evidence="1">Belongs to the FGGY kinase family.</text>
</comment>
<proteinExistence type="inferred from homology"/>
<dbReference type="EMBL" id="CP115965">
    <property type="protein sequence ID" value="WZW98821.1"/>
    <property type="molecule type" value="Genomic_DNA"/>
</dbReference>
<dbReference type="Proteomes" id="UP001434337">
    <property type="component" value="Chromosome"/>
</dbReference>
<dbReference type="Pfam" id="PF02782">
    <property type="entry name" value="FGGY_C"/>
    <property type="match status" value="1"/>
</dbReference>
<dbReference type="Gene3D" id="3.30.420.40">
    <property type="match status" value="2"/>
</dbReference>
<dbReference type="InterPro" id="IPR050406">
    <property type="entry name" value="FGGY_Carb_Kinase"/>
</dbReference>
<keyword evidence="2" id="KW-0119">Carbohydrate metabolism</keyword>
<name>A0ABZ3C8F2_9ACTN</name>
<dbReference type="CDD" id="cd07771">
    <property type="entry name" value="ASKHA_NBD_FGGY_RhaB-like"/>
    <property type="match status" value="1"/>
</dbReference>
<evidence type="ECO:0000256" key="5">
    <source>
        <dbReference type="ARBA" id="ARBA00022777"/>
    </source>
</evidence>
<organism evidence="10 11">
    <name type="scientific">Propioniciclava soli</name>
    <dbReference type="NCBI Taxonomy" id="2775081"/>
    <lineage>
        <taxon>Bacteria</taxon>
        <taxon>Bacillati</taxon>
        <taxon>Actinomycetota</taxon>
        <taxon>Actinomycetes</taxon>
        <taxon>Propionibacteriales</taxon>
        <taxon>Propionibacteriaceae</taxon>
        <taxon>Propioniciclava</taxon>
    </lineage>
</organism>
<evidence type="ECO:0000313" key="11">
    <source>
        <dbReference type="Proteomes" id="UP001434337"/>
    </source>
</evidence>
<reference evidence="10 11" key="1">
    <citation type="journal article" date="2023" name="Environ Microbiome">
        <title>A coral-associated actinobacterium mitigates coral bleaching under heat stress.</title>
        <authorList>
            <person name="Li J."/>
            <person name="Zou Y."/>
            <person name="Li Q."/>
            <person name="Zhang J."/>
            <person name="Bourne D.G."/>
            <person name="Lyu Y."/>
            <person name="Liu C."/>
            <person name="Zhang S."/>
        </authorList>
    </citation>
    <scope>NUCLEOTIDE SEQUENCE [LARGE SCALE GENOMIC DNA]</scope>
    <source>
        <strain evidence="10 11">SCSIO 13291</strain>
    </source>
</reference>
<dbReference type="SUPFAM" id="SSF53067">
    <property type="entry name" value="Actin-like ATPase domain"/>
    <property type="match status" value="2"/>
</dbReference>
<feature type="domain" description="Carbohydrate kinase FGGY C-terminal" evidence="9">
    <location>
        <begin position="255"/>
        <end position="446"/>
    </location>
</feature>
<evidence type="ECO:0000313" key="10">
    <source>
        <dbReference type="EMBL" id="WZW98821.1"/>
    </source>
</evidence>
<feature type="domain" description="Carbohydrate kinase FGGY N-terminal" evidence="8">
    <location>
        <begin position="9"/>
        <end position="245"/>
    </location>
</feature>
<dbReference type="Pfam" id="PF00370">
    <property type="entry name" value="FGGY_N"/>
    <property type="match status" value="1"/>
</dbReference>
<dbReference type="InterPro" id="IPR018484">
    <property type="entry name" value="FGGY_N"/>
</dbReference>
<dbReference type="InterPro" id="IPR018485">
    <property type="entry name" value="FGGY_C"/>
</dbReference>
<evidence type="ECO:0000256" key="1">
    <source>
        <dbReference type="ARBA" id="ARBA00009156"/>
    </source>
</evidence>
<dbReference type="PANTHER" id="PTHR43095">
    <property type="entry name" value="SUGAR KINASE"/>
    <property type="match status" value="1"/>
</dbReference>
<keyword evidence="7" id="KW-0684">Rhamnose metabolism</keyword>
<evidence type="ECO:0000256" key="6">
    <source>
        <dbReference type="ARBA" id="ARBA00022840"/>
    </source>
</evidence>
<accession>A0ABZ3C8F2</accession>
<evidence type="ECO:0000256" key="7">
    <source>
        <dbReference type="ARBA" id="ARBA00023308"/>
    </source>
</evidence>
<keyword evidence="6" id="KW-0067">ATP-binding</keyword>
<evidence type="ECO:0000259" key="8">
    <source>
        <dbReference type="Pfam" id="PF00370"/>
    </source>
</evidence>
<gene>
    <name evidence="10" type="ORF">PCC79_01020</name>
</gene>
<keyword evidence="3" id="KW-0808">Transferase</keyword>
<evidence type="ECO:0000259" key="9">
    <source>
        <dbReference type="Pfam" id="PF02782"/>
    </source>
</evidence>
<protein>
    <submittedName>
        <fullName evidence="10">Rhamnulokinase</fullName>
    </submittedName>
</protein>
<dbReference type="InterPro" id="IPR013449">
    <property type="entry name" value="Rhamnulokinase"/>
</dbReference>
<keyword evidence="5" id="KW-0418">Kinase</keyword>
<keyword evidence="4" id="KW-0547">Nucleotide-binding</keyword>
<evidence type="ECO:0000256" key="4">
    <source>
        <dbReference type="ARBA" id="ARBA00022741"/>
    </source>
</evidence>
<dbReference type="RefSeq" id="WP_342372732.1">
    <property type="nucleotide sequence ID" value="NZ_CP115965.1"/>
</dbReference>
<sequence>MTHHAFAAADLGASSGRVMLGRLEDGQITLEEMHRFENGPVRSRDGALHWAFDELAAAVREGFARALAAEPELASVGIDTWGVDYGRLDAEGRLLEQPWCYRDGRTDGVPERFFADFPADRLYAETGAQVQQFNTVFQLAASGAEGWDETETLLFIPDLLNYGLTSVAASEVTFASTAAVLDVAARQWSEAVLAHLESRYGVPASRVLPALVEPGTVLGPTADGVLARPVPVVAVGSHDTASAVVSVPATTERFAYISSGTWSLVGLELAAPVLTPESAAANFTNELGVDGTVRYLKNVMGLWVLQECARTWREADIEISWAELVDLAADAPALACVVDIDDPRLLKPGNMLGRLTQLARETGQSLRPDPGAVARCILDSLALAYRDAIRSACALSGHAVDVVHIVGGGSQNQLLCQLTAEATGLPVVAGPAEGTALGNLLVQARAVGAIEGGLDALRRVAIASSDVRRYRPGVLPIPAHRWDEARSRF</sequence>
<dbReference type="InterPro" id="IPR043129">
    <property type="entry name" value="ATPase_NBD"/>
</dbReference>
<evidence type="ECO:0000256" key="3">
    <source>
        <dbReference type="ARBA" id="ARBA00022679"/>
    </source>
</evidence>
<dbReference type="PANTHER" id="PTHR43095:SF5">
    <property type="entry name" value="XYLULOSE KINASE"/>
    <property type="match status" value="1"/>
</dbReference>
<keyword evidence="2" id="KW-0859">Xylose metabolism</keyword>